<dbReference type="KEGG" id="mpad:KEF85_08315"/>
<dbReference type="AlphaFoldDB" id="A0A975MR23"/>
<sequence length="61" mass="7043">MFISLYRVTLGNMGMMCCTFMVITGMQFGCFGVMFGCLHMLFGSLFMMFLLLNFTGLFFYQ</sequence>
<dbReference type="Proteomes" id="UP000676649">
    <property type="component" value="Chromosome"/>
</dbReference>
<dbReference type="EMBL" id="CP073754">
    <property type="protein sequence ID" value="QWF72432.1"/>
    <property type="molecule type" value="Genomic_DNA"/>
</dbReference>
<gene>
    <name evidence="2" type="ORF">KEF85_08315</name>
</gene>
<reference evidence="2" key="1">
    <citation type="submission" date="2021-04" db="EMBL/GenBank/DDBJ databases">
        <title>Draft genome sequence data of methanotrophic Methylovulum sp. strain S1L and Methylomonas sp. strain S2AM isolated from boreal lake water columns.</title>
        <authorList>
            <person name="Rissanen A.J."/>
            <person name="Mangayil R."/>
            <person name="Svenning M.M."/>
            <person name="Khanongnuch R."/>
        </authorList>
    </citation>
    <scope>NUCLEOTIDE SEQUENCE</scope>
    <source>
        <strain evidence="2">S2AM</strain>
    </source>
</reference>
<feature type="transmembrane region" description="Helical" evidence="1">
    <location>
        <begin position="41"/>
        <end position="60"/>
    </location>
</feature>
<organism evidence="2 3">
    <name type="scientific">Methylomonas paludis</name>
    <dbReference type="NCBI Taxonomy" id="1173101"/>
    <lineage>
        <taxon>Bacteria</taxon>
        <taxon>Pseudomonadati</taxon>
        <taxon>Pseudomonadota</taxon>
        <taxon>Gammaproteobacteria</taxon>
        <taxon>Methylococcales</taxon>
        <taxon>Methylococcaceae</taxon>
        <taxon>Methylomonas</taxon>
    </lineage>
</organism>
<evidence type="ECO:0000313" key="2">
    <source>
        <dbReference type="EMBL" id="QWF72432.1"/>
    </source>
</evidence>
<feature type="transmembrane region" description="Helical" evidence="1">
    <location>
        <begin position="12"/>
        <end position="35"/>
    </location>
</feature>
<keyword evidence="1" id="KW-0812">Transmembrane</keyword>
<protein>
    <submittedName>
        <fullName evidence="2">Uncharacterized protein</fullName>
    </submittedName>
</protein>
<evidence type="ECO:0000256" key="1">
    <source>
        <dbReference type="SAM" id="Phobius"/>
    </source>
</evidence>
<keyword evidence="3" id="KW-1185">Reference proteome</keyword>
<proteinExistence type="predicted"/>
<name>A0A975MR23_9GAMM</name>
<keyword evidence="1" id="KW-0472">Membrane</keyword>
<dbReference type="RefSeq" id="WP_215584902.1">
    <property type="nucleotide sequence ID" value="NZ_CP073754.1"/>
</dbReference>
<evidence type="ECO:0000313" key="3">
    <source>
        <dbReference type="Proteomes" id="UP000676649"/>
    </source>
</evidence>
<keyword evidence="1" id="KW-1133">Transmembrane helix</keyword>
<accession>A0A975MR23</accession>